<dbReference type="GO" id="GO:0005524">
    <property type="term" value="F:ATP binding"/>
    <property type="evidence" value="ECO:0007669"/>
    <property type="project" value="UniProtKB-KW"/>
</dbReference>
<proteinExistence type="inferred from homology"/>
<dbReference type="GO" id="GO:0006139">
    <property type="term" value="P:nucleobase-containing compound metabolic process"/>
    <property type="evidence" value="ECO:0007669"/>
    <property type="project" value="InterPro"/>
</dbReference>
<dbReference type="GO" id="GO:0003678">
    <property type="term" value="F:DNA helicase activity"/>
    <property type="evidence" value="ECO:0007669"/>
    <property type="project" value="InterPro"/>
</dbReference>
<dbReference type="PANTHER" id="PTHR11472:SF41">
    <property type="entry name" value="ATP-DEPENDENT DNA HELICASE DDX11-RELATED"/>
    <property type="match status" value="1"/>
</dbReference>
<evidence type="ECO:0000256" key="1">
    <source>
        <dbReference type="ARBA" id="ARBA00001966"/>
    </source>
</evidence>
<evidence type="ECO:0000256" key="4">
    <source>
        <dbReference type="ARBA" id="ARBA00022741"/>
    </source>
</evidence>
<dbReference type="GO" id="GO:0003724">
    <property type="term" value="F:RNA helicase activity"/>
    <property type="evidence" value="ECO:0007669"/>
    <property type="project" value="UniProtKB-EC"/>
</dbReference>
<keyword evidence="5 13" id="KW-0378">Hydrolase</keyword>
<keyword evidence="6 13" id="KW-0347">Helicase</keyword>
<gene>
    <name evidence="13" type="ORF">MACK_001961</name>
</gene>
<keyword evidence="4" id="KW-0547">Nucleotide-binding</keyword>
<sequence>MGYMGEKADIEFSLPFKPYPNQLIFMNDAYECFDKSRFGLFESPTGSGKTVSILCSALTWLKNNRVKSFMCDLNLDSSTDQNVPKWVLENAYNQKRQMAEEAIREGELNFENLRKKVSERIDNSDGVPMLRKGYKRMAPNPAESDPKDEMANPNKTQIIICSRTFSQLNQYVKEFRKLKDLNNDVRLAIGCRRSHVCINDGIKNRCKNSDELNEECRRSKCEYRLDVTELSEISTCYALDLEDLVRFGKELNSCAYYSNLKTVPNADVILAPYVTIINESIRESMGIRIKNNIVIFDEGHNLIDAITESHSCKLNLMGLKDLLEQLKGYLHKFKSEIKGMLLERISEIMKLVKALIDGLSKVVEWENMKITTFNVKYGLEDFKFHEIINFLSSTQFCRHLRGYAERQYHIKINVEMGEKIVCYTSMIYTLKSFIYSLLYCNTDDQIIVSKDESDTIVEIFPVASVRDARSVIVMSGTLSPIEEFLSLVPPETEPYIHKSPPVFTNDRFLTAIVDRDSKGMELVFDYSRRENERELEYLCDLIENLVEIVPNGIVCFFSSYSYLNVFYNFFLKSGSMDKVSSKKTVFKEQKSVNVFPEYSKNCLENGAILFAVFGGNQSEGVDFSDELARLVLLVGIPYPPDSIKLKIKRDYYSKKALECSNESSSKNYMTLSNEQRTLLCYKTINQCIGRAMRHKGDYAVVILLDSRYRNREATRYLMNYVKKSISEHEFKSIKLTQILQEFYKKLSRV</sequence>
<keyword evidence="3" id="KW-0479">Metal-binding</keyword>
<evidence type="ECO:0000256" key="6">
    <source>
        <dbReference type="ARBA" id="ARBA00022806"/>
    </source>
</evidence>
<dbReference type="Pfam" id="PF13307">
    <property type="entry name" value="Helicase_C_2"/>
    <property type="match status" value="1"/>
</dbReference>
<evidence type="ECO:0000256" key="11">
    <source>
        <dbReference type="SAM" id="MobiDB-lite"/>
    </source>
</evidence>
<evidence type="ECO:0000256" key="8">
    <source>
        <dbReference type="ARBA" id="ARBA00023004"/>
    </source>
</evidence>
<evidence type="ECO:0000256" key="3">
    <source>
        <dbReference type="ARBA" id="ARBA00022723"/>
    </source>
</evidence>
<dbReference type="InterPro" id="IPR045028">
    <property type="entry name" value="DinG/Rad3-like"/>
</dbReference>
<dbReference type="InterPro" id="IPR014013">
    <property type="entry name" value="Helic_SF1/SF2_ATP-bd_DinG/Rad3"/>
</dbReference>
<evidence type="ECO:0000313" key="13">
    <source>
        <dbReference type="EMBL" id="UKK01148.2"/>
    </source>
</evidence>
<dbReference type="GO" id="GO:0051536">
    <property type="term" value="F:iron-sulfur cluster binding"/>
    <property type="evidence" value="ECO:0007669"/>
    <property type="project" value="UniProtKB-KW"/>
</dbReference>
<evidence type="ECO:0000256" key="5">
    <source>
        <dbReference type="ARBA" id="ARBA00022801"/>
    </source>
</evidence>
<dbReference type="SMART" id="SM00487">
    <property type="entry name" value="DEXDc"/>
    <property type="match status" value="1"/>
</dbReference>
<feature type="region of interest" description="Disordered" evidence="11">
    <location>
        <begin position="128"/>
        <end position="151"/>
    </location>
</feature>
<evidence type="ECO:0000256" key="7">
    <source>
        <dbReference type="ARBA" id="ARBA00022840"/>
    </source>
</evidence>
<reference evidence="13" key="1">
    <citation type="submission" date="2022-07" db="EMBL/GenBank/DDBJ databases">
        <title>Evaluation of T. orientalis genome assembly methods using nanopore sequencing and analysis of variation between genomes.</title>
        <authorList>
            <person name="Yam J."/>
            <person name="Micallef M.L."/>
            <person name="Liu M."/>
            <person name="Djordjevic S.P."/>
            <person name="Bogema D.R."/>
            <person name="Jenkins C."/>
        </authorList>
    </citation>
    <scope>NUCLEOTIDE SEQUENCE</scope>
    <source>
        <strain evidence="13">Goon Nure</strain>
    </source>
</reference>
<dbReference type="GO" id="GO:0034085">
    <property type="term" value="P:establishment of sister chromatid cohesion"/>
    <property type="evidence" value="ECO:0007669"/>
    <property type="project" value="TreeGrafter"/>
</dbReference>
<dbReference type="InterPro" id="IPR010614">
    <property type="entry name" value="RAD3-like_helicase_DEAD"/>
</dbReference>
<dbReference type="PANTHER" id="PTHR11472">
    <property type="entry name" value="DNA REPAIR DEAD HELICASE RAD3/XP-D SUBFAMILY MEMBER"/>
    <property type="match status" value="1"/>
</dbReference>
<dbReference type="EC" id="3.6.4.13" evidence="13"/>
<dbReference type="Gene3D" id="3.40.50.300">
    <property type="entry name" value="P-loop containing nucleotide triphosphate hydrolases"/>
    <property type="match status" value="2"/>
</dbReference>
<dbReference type="EMBL" id="CP056070">
    <property type="protein sequence ID" value="UKK01148.2"/>
    <property type="molecule type" value="Genomic_DNA"/>
</dbReference>
<comment type="cofactor">
    <cofactor evidence="1">
        <name>[4Fe-4S] cluster</name>
        <dbReference type="ChEBI" id="CHEBI:49883"/>
    </cofactor>
</comment>
<dbReference type="SUPFAM" id="SSF52540">
    <property type="entry name" value="P-loop containing nucleoside triphosphate hydrolases"/>
    <property type="match status" value="2"/>
</dbReference>
<dbReference type="SMART" id="SM00491">
    <property type="entry name" value="HELICc2"/>
    <property type="match status" value="1"/>
</dbReference>
<dbReference type="InterPro" id="IPR006554">
    <property type="entry name" value="Helicase-like_DEXD_c2"/>
</dbReference>
<accession>A0A976QTW2</accession>
<keyword evidence="8" id="KW-0408">Iron</keyword>
<evidence type="ECO:0000256" key="2">
    <source>
        <dbReference type="ARBA" id="ARBA00008435"/>
    </source>
</evidence>
<dbReference type="SMART" id="SM00488">
    <property type="entry name" value="DEXDc2"/>
    <property type="match status" value="1"/>
</dbReference>
<dbReference type="InterPro" id="IPR006555">
    <property type="entry name" value="ATP-dep_Helicase_C"/>
</dbReference>
<keyword evidence="10" id="KW-0413">Isomerase</keyword>
<evidence type="ECO:0000256" key="10">
    <source>
        <dbReference type="ARBA" id="ARBA00023235"/>
    </source>
</evidence>
<dbReference type="Proteomes" id="UP000244811">
    <property type="component" value="Chromosome 3"/>
</dbReference>
<organism evidence="13 14">
    <name type="scientific">Theileria orientalis</name>
    <dbReference type="NCBI Taxonomy" id="68886"/>
    <lineage>
        <taxon>Eukaryota</taxon>
        <taxon>Sar</taxon>
        <taxon>Alveolata</taxon>
        <taxon>Apicomplexa</taxon>
        <taxon>Aconoidasida</taxon>
        <taxon>Piroplasmida</taxon>
        <taxon>Theileriidae</taxon>
        <taxon>Theileria</taxon>
    </lineage>
</organism>
<dbReference type="InterPro" id="IPR014001">
    <property type="entry name" value="Helicase_ATP-bd"/>
</dbReference>
<dbReference type="PROSITE" id="PS51193">
    <property type="entry name" value="HELICASE_ATP_BIND_2"/>
    <property type="match status" value="1"/>
</dbReference>
<keyword evidence="7" id="KW-0067">ATP-binding</keyword>
<name>A0A976QTW2_THEOR</name>
<dbReference type="InterPro" id="IPR027417">
    <property type="entry name" value="P-loop_NTPase"/>
</dbReference>
<dbReference type="Pfam" id="PF06733">
    <property type="entry name" value="DEAD_2"/>
    <property type="match status" value="1"/>
</dbReference>
<evidence type="ECO:0000313" key="14">
    <source>
        <dbReference type="Proteomes" id="UP000244811"/>
    </source>
</evidence>
<evidence type="ECO:0000259" key="12">
    <source>
        <dbReference type="PROSITE" id="PS51193"/>
    </source>
</evidence>
<dbReference type="AlphaFoldDB" id="A0A976QTW2"/>
<keyword evidence="9" id="KW-0411">Iron-sulfur</keyword>
<protein>
    <submittedName>
        <fullName evidence="13">RNA helicase</fullName>
        <ecNumber evidence="13">3.6.4.13</ecNumber>
    </submittedName>
</protein>
<dbReference type="GO" id="GO:0046872">
    <property type="term" value="F:metal ion binding"/>
    <property type="evidence" value="ECO:0007669"/>
    <property type="project" value="UniProtKB-KW"/>
</dbReference>
<dbReference type="GO" id="GO:0003677">
    <property type="term" value="F:DNA binding"/>
    <property type="evidence" value="ECO:0007669"/>
    <property type="project" value="InterPro"/>
</dbReference>
<dbReference type="GO" id="GO:0016818">
    <property type="term" value="F:hydrolase activity, acting on acid anhydrides, in phosphorus-containing anhydrides"/>
    <property type="evidence" value="ECO:0007669"/>
    <property type="project" value="InterPro"/>
</dbReference>
<dbReference type="GO" id="GO:0005634">
    <property type="term" value="C:nucleus"/>
    <property type="evidence" value="ECO:0007669"/>
    <property type="project" value="TreeGrafter"/>
</dbReference>
<comment type="similarity">
    <text evidence="2">Belongs to the DEAD box helicase family. DEAH subfamily. DDX11/CHL1 sub-subfamily.</text>
</comment>
<evidence type="ECO:0000256" key="9">
    <source>
        <dbReference type="ARBA" id="ARBA00023014"/>
    </source>
</evidence>
<feature type="domain" description="Helicase ATP-binding" evidence="12">
    <location>
        <begin position="8"/>
        <end position="347"/>
    </location>
</feature>